<comment type="caution">
    <text evidence="3">The sequence shown here is derived from an EMBL/GenBank/DDBJ whole genome shotgun (WGS) entry which is preliminary data.</text>
</comment>
<evidence type="ECO:0000259" key="2">
    <source>
        <dbReference type="Pfam" id="PF08862"/>
    </source>
</evidence>
<dbReference type="Pfam" id="PF08861">
    <property type="entry name" value="DUF1828"/>
    <property type="match status" value="1"/>
</dbReference>
<organism evidence="3 4">
    <name type="scientific">Solibaculum intestinale</name>
    <dbReference type="NCBI Taxonomy" id="3133165"/>
    <lineage>
        <taxon>Bacteria</taxon>
        <taxon>Bacillati</taxon>
        <taxon>Bacillota</taxon>
        <taxon>Clostridia</taxon>
        <taxon>Eubacteriales</taxon>
        <taxon>Oscillospiraceae</taxon>
        <taxon>Solibaculum</taxon>
    </lineage>
</organism>
<name>A0ABV1E707_9FIRM</name>
<proteinExistence type="predicted"/>
<dbReference type="InterPro" id="IPR014960">
    <property type="entry name" value="DUF1828"/>
</dbReference>
<protein>
    <submittedName>
        <fullName evidence="3">DUF1829 domain-containing protein</fullName>
    </submittedName>
</protein>
<dbReference type="Pfam" id="PF08862">
    <property type="entry name" value="DUF1829"/>
    <property type="match status" value="1"/>
</dbReference>
<evidence type="ECO:0000313" key="3">
    <source>
        <dbReference type="EMBL" id="MEQ2441823.1"/>
    </source>
</evidence>
<sequence>MDIQKLVNGYIDWLKQEIVIEKIGEYYEITTPFLDNANDYLQIYIKQIDDEIYFSDDSATLQGLKMNGFEFTPARKERLKKILFQYGISLNGDELIGKSSVSSFAQKKHLFIQAILRIDDMFTISKSRTSSYFLDDIQAFFQKKDIYYSDDVQFIGRSGFYHNYDFLLQRSKTKPERLCKAINVPNKNSMESTLFAWQDTKPARKKDSQLIVLLNDQNRIAKGVVEGFNNYGVKSILWSKRAENISLFTA</sequence>
<keyword evidence="4" id="KW-1185">Reference proteome</keyword>
<gene>
    <name evidence="3" type="ORF">WMO26_13380</name>
</gene>
<feature type="domain" description="DUF1829" evidence="2">
    <location>
        <begin position="156"/>
        <end position="241"/>
    </location>
</feature>
<evidence type="ECO:0000313" key="4">
    <source>
        <dbReference type="Proteomes" id="UP001489509"/>
    </source>
</evidence>
<dbReference type="EMBL" id="JBBMFD010000051">
    <property type="protein sequence ID" value="MEQ2441823.1"/>
    <property type="molecule type" value="Genomic_DNA"/>
</dbReference>
<dbReference type="RefSeq" id="WP_349221132.1">
    <property type="nucleotide sequence ID" value="NZ_JBBMFD010000051.1"/>
</dbReference>
<dbReference type="Proteomes" id="UP001489509">
    <property type="component" value="Unassembled WGS sequence"/>
</dbReference>
<reference evidence="3 4" key="1">
    <citation type="submission" date="2024-03" db="EMBL/GenBank/DDBJ databases">
        <title>Human intestinal bacterial collection.</title>
        <authorList>
            <person name="Pauvert C."/>
            <person name="Hitch T.C.A."/>
            <person name="Clavel T."/>
        </authorList>
    </citation>
    <scope>NUCLEOTIDE SEQUENCE [LARGE SCALE GENOMIC DNA]</scope>
    <source>
        <strain evidence="3 4">CLA-JM-H44</strain>
    </source>
</reference>
<feature type="domain" description="DUF1828" evidence="1">
    <location>
        <begin position="31"/>
        <end position="118"/>
    </location>
</feature>
<evidence type="ECO:0000259" key="1">
    <source>
        <dbReference type="Pfam" id="PF08861"/>
    </source>
</evidence>
<dbReference type="InterPro" id="IPR014961">
    <property type="entry name" value="DUF1829"/>
</dbReference>
<accession>A0ABV1E707</accession>